<evidence type="ECO:0000256" key="1">
    <source>
        <dbReference type="SAM" id="MobiDB-lite"/>
    </source>
</evidence>
<accession>A0A0S4JQQ3</accession>
<name>A0A0S4JQQ3_BODSA</name>
<feature type="compositionally biased region" description="Polar residues" evidence="1">
    <location>
        <begin position="53"/>
        <end position="63"/>
    </location>
</feature>
<proteinExistence type="predicted"/>
<feature type="region of interest" description="Disordered" evidence="1">
    <location>
        <begin position="45"/>
        <end position="64"/>
    </location>
</feature>
<sequence>MPQLTVDDTLRGMLEEYRGAFNAQSQERRRTRRHLVETTMESLRKFMPHHPPQQRQPSLTSPLGINLPIPPVAWDGASTPLPMPDVLAESIVNTPPAYTSKEEIMQRLAQVYQGVQPGNGAPVGLASAPAAVVAVSKPPPTSGPTGKAELMETLRKLYAS</sequence>
<evidence type="ECO:0000313" key="3">
    <source>
        <dbReference type="Proteomes" id="UP000051952"/>
    </source>
</evidence>
<reference evidence="3" key="1">
    <citation type="submission" date="2015-09" db="EMBL/GenBank/DDBJ databases">
        <authorList>
            <consortium name="Pathogen Informatics"/>
        </authorList>
    </citation>
    <scope>NUCLEOTIDE SEQUENCE [LARGE SCALE GENOMIC DNA]</scope>
    <source>
        <strain evidence="3">Lake Konstanz</strain>
    </source>
</reference>
<dbReference type="AlphaFoldDB" id="A0A0S4JQQ3"/>
<dbReference type="VEuPathDB" id="TriTrypDB:BSAL_39795"/>
<gene>
    <name evidence="2" type="ORF">BSAL_39795</name>
</gene>
<dbReference type="Proteomes" id="UP000051952">
    <property type="component" value="Unassembled WGS sequence"/>
</dbReference>
<evidence type="ECO:0000313" key="2">
    <source>
        <dbReference type="EMBL" id="CUG92873.1"/>
    </source>
</evidence>
<dbReference type="EMBL" id="CYKH01002091">
    <property type="protein sequence ID" value="CUG92873.1"/>
    <property type="molecule type" value="Genomic_DNA"/>
</dbReference>
<keyword evidence="3" id="KW-1185">Reference proteome</keyword>
<protein>
    <submittedName>
        <fullName evidence="2">Uncharacterized protein</fullName>
    </submittedName>
</protein>
<organism evidence="2 3">
    <name type="scientific">Bodo saltans</name>
    <name type="common">Flagellated protozoan</name>
    <dbReference type="NCBI Taxonomy" id="75058"/>
    <lineage>
        <taxon>Eukaryota</taxon>
        <taxon>Discoba</taxon>
        <taxon>Euglenozoa</taxon>
        <taxon>Kinetoplastea</taxon>
        <taxon>Metakinetoplastina</taxon>
        <taxon>Eubodonida</taxon>
        <taxon>Bodonidae</taxon>
        <taxon>Bodo</taxon>
    </lineage>
</organism>